<comment type="caution">
    <text evidence="3">The sequence shown here is derived from an EMBL/GenBank/DDBJ whole genome shotgun (WGS) entry which is preliminary data.</text>
</comment>
<protein>
    <recommendedName>
        <fullName evidence="5">Fenitrothion hydrolase</fullName>
    </recommendedName>
</protein>
<evidence type="ECO:0008006" key="5">
    <source>
        <dbReference type="Google" id="ProtNLM"/>
    </source>
</evidence>
<keyword evidence="1" id="KW-0812">Transmembrane</keyword>
<feature type="transmembrane region" description="Helical" evidence="1">
    <location>
        <begin position="344"/>
        <end position="362"/>
    </location>
</feature>
<feature type="transmembrane region" description="Helical" evidence="1">
    <location>
        <begin position="77"/>
        <end position="98"/>
    </location>
</feature>
<feature type="transmembrane region" description="Helical" evidence="1">
    <location>
        <begin position="110"/>
        <end position="130"/>
    </location>
</feature>
<feature type="signal peptide" evidence="2">
    <location>
        <begin position="1"/>
        <end position="23"/>
    </location>
</feature>
<dbReference type="EMBL" id="JAFBRM010000001">
    <property type="protein sequence ID" value="MBM1712633.1"/>
    <property type="molecule type" value="Genomic_DNA"/>
</dbReference>
<name>A0AAE3B501_9RHOB</name>
<sequence length="468" mass="50808">MTGNSKCLLGVVFGLSMPAMALAHPAEQALVLLLPTELYTLGGTLAVFASIILISFTPRNALARLYRGFRIGPSFDAGIAPQVTSLLCTVLFFALLYVGVNGPNDPQSNLLPQVIWTGWWVGLFVVQGVLGDLWRWVNPWSGLCAVLLDGNTPLLRYPARLGAWPALAVFILFQIFLLADVAPSDPDRLATIALVYWVFTFGGMALFGRAVWARNVECFSVLFSLIASLRPVHFGAQVKVGIAGWASFALAPLDVARALFCLTILVSGSFDGLRETFWWLGQIGINPLEFPGRSAVVWSSALGLIAANITVICLYGGAIWAGLRIATRFGSMPPVSFSQAFRTYAITILPIALGYHFAHYFVSFLVQSQYLAAILGDPLARGWNLFGLGELRVTTGFLNSTETVKPILLANVAAVVISHIISIAMAHHLSGRFAKTRKGLILIQLFLSILMIFYTIFGLWLLSTPRGA</sequence>
<organism evidence="3 4">
    <name type="scientific">Sulfitobacter geojensis</name>
    <dbReference type="NCBI Taxonomy" id="1342299"/>
    <lineage>
        <taxon>Bacteria</taxon>
        <taxon>Pseudomonadati</taxon>
        <taxon>Pseudomonadota</taxon>
        <taxon>Alphaproteobacteria</taxon>
        <taxon>Rhodobacterales</taxon>
        <taxon>Roseobacteraceae</taxon>
        <taxon>Sulfitobacter</taxon>
    </lineage>
</organism>
<evidence type="ECO:0000256" key="1">
    <source>
        <dbReference type="SAM" id="Phobius"/>
    </source>
</evidence>
<keyword evidence="4" id="KW-1185">Reference proteome</keyword>
<feature type="transmembrane region" description="Helical" evidence="1">
    <location>
        <begin position="439"/>
        <end position="462"/>
    </location>
</feature>
<evidence type="ECO:0000313" key="4">
    <source>
        <dbReference type="Proteomes" id="UP000732193"/>
    </source>
</evidence>
<keyword evidence="1" id="KW-0472">Membrane</keyword>
<feature type="transmembrane region" description="Helical" evidence="1">
    <location>
        <begin position="39"/>
        <end position="56"/>
    </location>
</feature>
<gene>
    <name evidence="3" type="ORF">JQV55_03575</name>
</gene>
<feature type="transmembrane region" description="Helical" evidence="1">
    <location>
        <begin position="194"/>
        <end position="213"/>
    </location>
</feature>
<feature type="transmembrane region" description="Helical" evidence="1">
    <location>
        <begin position="407"/>
        <end position="427"/>
    </location>
</feature>
<feature type="chain" id="PRO_5041959947" description="Fenitrothion hydrolase" evidence="2">
    <location>
        <begin position="24"/>
        <end position="468"/>
    </location>
</feature>
<dbReference type="AlphaFoldDB" id="A0AAE3B501"/>
<keyword evidence="1" id="KW-1133">Transmembrane helix</keyword>
<evidence type="ECO:0000256" key="2">
    <source>
        <dbReference type="SAM" id="SignalP"/>
    </source>
</evidence>
<proteinExistence type="predicted"/>
<feature type="transmembrane region" description="Helical" evidence="1">
    <location>
        <begin position="161"/>
        <end position="182"/>
    </location>
</feature>
<accession>A0AAE3B501</accession>
<dbReference type="Proteomes" id="UP000732193">
    <property type="component" value="Unassembled WGS sequence"/>
</dbReference>
<dbReference type="RefSeq" id="WP_203241261.1">
    <property type="nucleotide sequence ID" value="NZ_JAFBRH010000001.1"/>
</dbReference>
<keyword evidence="2" id="KW-0732">Signal</keyword>
<feature type="transmembrane region" description="Helical" evidence="1">
    <location>
        <begin position="296"/>
        <end position="323"/>
    </location>
</feature>
<reference evidence="3 4" key="1">
    <citation type="submission" date="2021-01" db="EMBL/GenBank/DDBJ databases">
        <title>Diatom-associated Roseobacters Show Island Model of Population Structure.</title>
        <authorList>
            <person name="Qu L."/>
            <person name="Feng X."/>
            <person name="Chen Y."/>
            <person name="Li L."/>
            <person name="Wang X."/>
            <person name="Hu Z."/>
            <person name="Wang H."/>
            <person name="Luo H."/>
        </authorList>
    </citation>
    <scope>NUCLEOTIDE SEQUENCE [LARGE SCALE GENOMIC DNA]</scope>
    <source>
        <strain evidence="3 4">TR60-84</strain>
    </source>
</reference>
<evidence type="ECO:0000313" key="3">
    <source>
        <dbReference type="EMBL" id="MBM1712633.1"/>
    </source>
</evidence>